<dbReference type="InterPro" id="IPR000859">
    <property type="entry name" value="CUB_dom"/>
</dbReference>
<keyword evidence="2" id="KW-1015">Disulfide bond</keyword>
<feature type="domain" description="CUB" evidence="5">
    <location>
        <begin position="46"/>
        <end position="161"/>
    </location>
</feature>
<feature type="chain" id="PRO_5043954455" description="CUB domain-containing protein" evidence="4">
    <location>
        <begin position="27"/>
        <end position="161"/>
    </location>
</feature>
<dbReference type="Proteomes" id="UP001497623">
    <property type="component" value="Unassembled WGS sequence"/>
</dbReference>
<feature type="signal peptide" evidence="4">
    <location>
        <begin position="1"/>
        <end position="26"/>
    </location>
</feature>
<name>A0AAV2PIW4_MEGNR</name>
<evidence type="ECO:0000313" key="7">
    <source>
        <dbReference type="Proteomes" id="UP001497623"/>
    </source>
</evidence>
<reference evidence="6 7" key="1">
    <citation type="submission" date="2024-05" db="EMBL/GenBank/DDBJ databases">
        <authorList>
            <person name="Wallberg A."/>
        </authorList>
    </citation>
    <scope>NUCLEOTIDE SEQUENCE [LARGE SCALE GENOMIC DNA]</scope>
</reference>
<proteinExistence type="predicted"/>
<feature type="non-terminal residue" evidence="6">
    <location>
        <position position="1"/>
    </location>
</feature>
<dbReference type="Gene3D" id="2.60.120.290">
    <property type="entry name" value="Spermadhesin, CUB domain"/>
    <property type="match status" value="1"/>
</dbReference>
<evidence type="ECO:0000259" key="5">
    <source>
        <dbReference type="PROSITE" id="PS01180"/>
    </source>
</evidence>
<dbReference type="SMART" id="SM00042">
    <property type="entry name" value="CUB"/>
    <property type="match status" value="1"/>
</dbReference>
<sequence>LRMRGARVVSFSLSVFFINLVSFVKAPSQIFNSRFDKLNLRKDEACGGIFKGSSGTLSSPGFSDNYENNLDCFWLIKASEGQVISIDFNYMQIEYHRQCMYDAVIVRDGDIMTSPMLGSRLCGSIEPNSGPHLLTTGHQALIHFISDYTTTYKGFELTWTT</sequence>
<feature type="non-terminal residue" evidence="6">
    <location>
        <position position="161"/>
    </location>
</feature>
<accession>A0AAV2PIW4</accession>
<dbReference type="SUPFAM" id="SSF49854">
    <property type="entry name" value="Spermadhesin, CUB domain"/>
    <property type="match status" value="1"/>
</dbReference>
<dbReference type="CDD" id="cd00041">
    <property type="entry name" value="CUB"/>
    <property type="match status" value="1"/>
</dbReference>
<dbReference type="Pfam" id="PF00431">
    <property type="entry name" value="CUB"/>
    <property type="match status" value="1"/>
</dbReference>
<comment type="caution">
    <text evidence="3">Lacks conserved residue(s) required for the propagation of feature annotation.</text>
</comment>
<evidence type="ECO:0000256" key="2">
    <source>
        <dbReference type="ARBA" id="ARBA00023157"/>
    </source>
</evidence>
<dbReference type="PANTHER" id="PTHR24251">
    <property type="entry name" value="OVOCHYMASE-RELATED"/>
    <property type="match status" value="1"/>
</dbReference>
<evidence type="ECO:0000313" key="6">
    <source>
        <dbReference type="EMBL" id="CAL4059169.1"/>
    </source>
</evidence>
<protein>
    <recommendedName>
        <fullName evidence="5">CUB domain-containing protein</fullName>
    </recommendedName>
</protein>
<dbReference type="AlphaFoldDB" id="A0AAV2PIW4"/>
<comment type="caution">
    <text evidence="6">The sequence shown here is derived from an EMBL/GenBank/DDBJ whole genome shotgun (WGS) entry which is preliminary data.</text>
</comment>
<evidence type="ECO:0000256" key="4">
    <source>
        <dbReference type="SAM" id="SignalP"/>
    </source>
</evidence>
<keyword evidence="1" id="KW-0677">Repeat</keyword>
<gene>
    <name evidence="6" type="ORF">MNOR_LOCUS404</name>
</gene>
<organism evidence="6 7">
    <name type="scientific">Meganyctiphanes norvegica</name>
    <name type="common">Northern krill</name>
    <name type="synonym">Thysanopoda norvegica</name>
    <dbReference type="NCBI Taxonomy" id="48144"/>
    <lineage>
        <taxon>Eukaryota</taxon>
        <taxon>Metazoa</taxon>
        <taxon>Ecdysozoa</taxon>
        <taxon>Arthropoda</taxon>
        <taxon>Crustacea</taxon>
        <taxon>Multicrustacea</taxon>
        <taxon>Malacostraca</taxon>
        <taxon>Eumalacostraca</taxon>
        <taxon>Eucarida</taxon>
        <taxon>Euphausiacea</taxon>
        <taxon>Euphausiidae</taxon>
        <taxon>Meganyctiphanes</taxon>
    </lineage>
</organism>
<keyword evidence="4" id="KW-0732">Signal</keyword>
<evidence type="ECO:0000256" key="3">
    <source>
        <dbReference type="PROSITE-ProRule" id="PRU00059"/>
    </source>
</evidence>
<dbReference type="PROSITE" id="PS01180">
    <property type="entry name" value="CUB"/>
    <property type="match status" value="1"/>
</dbReference>
<evidence type="ECO:0000256" key="1">
    <source>
        <dbReference type="ARBA" id="ARBA00022737"/>
    </source>
</evidence>
<dbReference type="EMBL" id="CAXKWB010000088">
    <property type="protein sequence ID" value="CAL4059169.1"/>
    <property type="molecule type" value="Genomic_DNA"/>
</dbReference>
<dbReference type="InterPro" id="IPR035914">
    <property type="entry name" value="Sperma_CUB_dom_sf"/>
</dbReference>
<dbReference type="FunFam" id="2.60.120.290:FF:000013">
    <property type="entry name" value="Membrane frizzled-related protein"/>
    <property type="match status" value="1"/>
</dbReference>
<keyword evidence="7" id="KW-1185">Reference proteome</keyword>